<evidence type="ECO:0000256" key="2">
    <source>
        <dbReference type="SAM" id="MobiDB-lite"/>
    </source>
</evidence>
<organism evidence="3 4">
    <name type="scientific">Seiridium cardinale</name>
    <dbReference type="NCBI Taxonomy" id="138064"/>
    <lineage>
        <taxon>Eukaryota</taxon>
        <taxon>Fungi</taxon>
        <taxon>Dikarya</taxon>
        <taxon>Ascomycota</taxon>
        <taxon>Pezizomycotina</taxon>
        <taxon>Sordariomycetes</taxon>
        <taxon>Xylariomycetidae</taxon>
        <taxon>Amphisphaeriales</taxon>
        <taxon>Sporocadaceae</taxon>
        <taxon>Seiridium</taxon>
    </lineage>
</organism>
<protein>
    <submittedName>
        <fullName evidence="3">Uncharacterized protein</fullName>
    </submittedName>
</protein>
<evidence type="ECO:0000313" key="3">
    <source>
        <dbReference type="EMBL" id="KAK9781713.1"/>
    </source>
</evidence>
<evidence type="ECO:0000256" key="1">
    <source>
        <dbReference type="ARBA" id="ARBA00023242"/>
    </source>
</evidence>
<accession>A0ABR2Y6G4</accession>
<keyword evidence="1" id="KW-0539">Nucleus</keyword>
<sequence length="338" mass="37685">MARKNPKTPSPTHSPRHHSSSNPAEADETVDSRLRKAAELSKKPPRIALEDPIIAHLFLHYIETIAPWYDLNDATNTFSILVTSRALDFPVLFRAIIALSSEIAFAFYATCVEDLLRALDGASNFLGEYLAAACSLQLYEIMSGNGLLSIPDSIAVLFCIALSLDLFYLEESMQNPPCHLLGAYSFSTALHIDLLTWDMAQAGFWNYLREEITVSLASAPNRMVRIGKDLTQFRDTMVLPNIGDDMRANLVSYIVARALNLYCSIRGTEVEGGGPHWLEEHLATWDALMADLTVWTDNLPATFHPFSVTPKPGNAFPSEWMLKPWHDFTPSIFTNPPI</sequence>
<dbReference type="EMBL" id="JARVKM010000003">
    <property type="protein sequence ID" value="KAK9781713.1"/>
    <property type="molecule type" value="Genomic_DNA"/>
</dbReference>
<gene>
    <name evidence="3" type="ORF">SCAR479_01584</name>
</gene>
<dbReference type="PANTHER" id="PTHR37534">
    <property type="entry name" value="TRANSCRIPTIONAL ACTIVATOR PROTEIN UGA3"/>
    <property type="match status" value="1"/>
</dbReference>
<proteinExistence type="predicted"/>
<name>A0ABR2Y6G4_9PEZI</name>
<dbReference type="PANTHER" id="PTHR37534:SF2">
    <property type="entry name" value="N-ACETYLTRANSFERASE DOMAIN-CONTAINING PROTEIN"/>
    <property type="match status" value="1"/>
</dbReference>
<evidence type="ECO:0000313" key="4">
    <source>
        <dbReference type="Proteomes" id="UP001465668"/>
    </source>
</evidence>
<comment type="caution">
    <text evidence="3">The sequence shown here is derived from an EMBL/GenBank/DDBJ whole genome shotgun (WGS) entry which is preliminary data.</text>
</comment>
<reference evidence="3 4" key="1">
    <citation type="submission" date="2024-02" db="EMBL/GenBank/DDBJ databases">
        <title>First draft genome assembly of two strains of Seiridium cardinale.</title>
        <authorList>
            <person name="Emiliani G."/>
            <person name="Scali E."/>
        </authorList>
    </citation>
    <scope>NUCLEOTIDE SEQUENCE [LARGE SCALE GENOMIC DNA]</scope>
    <source>
        <strain evidence="3 4">BM-138-000479</strain>
    </source>
</reference>
<feature type="region of interest" description="Disordered" evidence="2">
    <location>
        <begin position="1"/>
        <end position="32"/>
    </location>
</feature>
<keyword evidence="4" id="KW-1185">Reference proteome</keyword>
<dbReference type="Proteomes" id="UP001465668">
    <property type="component" value="Unassembled WGS sequence"/>
</dbReference>